<keyword evidence="3" id="KW-1185">Reference proteome</keyword>
<dbReference type="PANTHER" id="PTHR48098">
    <property type="entry name" value="ENTEROCHELIN ESTERASE-RELATED"/>
    <property type="match status" value="1"/>
</dbReference>
<dbReference type="SUPFAM" id="SSF53474">
    <property type="entry name" value="alpha/beta-Hydrolases"/>
    <property type="match status" value="1"/>
</dbReference>
<proteinExistence type="predicted"/>
<feature type="signal peptide" evidence="1">
    <location>
        <begin position="1"/>
        <end position="24"/>
    </location>
</feature>
<gene>
    <name evidence="2" type="ORF">SAMN04489858_11359</name>
</gene>
<keyword evidence="1" id="KW-0732">Signal</keyword>
<dbReference type="GO" id="GO:0016787">
    <property type="term" value="F:hydrolase activity"/>
    <property type="evidence" value="ECO:0007669"/>
    <property type="project" value="UniProtKB-KW"/>
</dbReference>
<dbReference type="InterPro" id="IPR000801">
    <property type="entry name" value="Esterase-like"/>
</dbReference>
<evidence type="ECO:0000256" key="1">
    <source>
        <dbReference type="SAM" id="SignalP"/>
    </source>
</evidence>
<dbReference type="Pfam" id="PF00756">
    <property type="entry name" value="Esterase"/>
    <property type="match status" value="1"/>
</dbReference>
<organism evidence="2 3">
    <name type="scientific">Paracoccus homiensis</name>
    <dbReference type="NCBI Taxonomy" id="364199"/>
    <lineage>
        <taxon>Bacteria</taxon>
        <taxon>Pseudomonadati</taxon>
        <taxon>Pseudomonadota</taxon>
        <taxon>Alphaproteobacteria</taxon>
        <taxon>Rhodobacterales</taxon>
        <taxon>Paracoccaceae</taxon>
        <taxon>Paracoccus</taxon>
    </lineage>
</organism>
<sequence>MRHLISRVLGLALCLVALTQTAHAEVRFDNVVGSQIMGRPVHFAVYLPPGYRQDTRDYPVLYLLHGGGTGQPSDWFTLAGLDQILDRLIRSGQIRPLIAVAPDGRRDADNRIATYFLDDADGAMRWQSMFFQDFMPAIEQRYPVLPGGDNRALLGISMGAVAAITYHLDRPDGFAGASAISPAFRRDAQLLALSPPAYEARYGGVLGMGLDGQDRITADWDRLRPENLAAGADQTRFAHIPRLFIDLGADDPFFAGASDLHLALKDAGIRHRFRVQEGGHDWPYWRAALTDALRHIDAVLGRGYGE</sequence>
<name>A0A1I0HYW4_9RHOB</name>
<evidence type="ECO:0000313" key="2">
    <source>
        <dbReference type="EMBL" id="SET89306.1"/>
    </source>
</evidence>
<dbReference type="AlphaFoldDB" id="A0A1I0HYW4"/>
<keyword evidence="2" id="KW-0378">Hydrolase</keyword>
<dbReference type="InterPro" id="IPR029058">
    <property type="entry name" value="AB_hydrolase_fold"/>
</dbReference>
<dbReference type="EMBL" id="FOHO01000013">
    <property type="protein sequence ID" value="SET89306.1"/>
    <property type="molecule type" value="Genomic_DNA"/>
</dbReference>
<feature type="chain" id="PRO_5011565919" evidence="1">
    <location>
        <begin position="25"/>
        <end position="306"/>
    </location>
</feature>
<reference evidence="2 3" key="1">
    <citation type="submission" date="2016-10" db="EMBL/GenBank/DDBJ databases">
        <authorList>
            <person name="de Groot N.N."/>
        </authorList>
    </citation>
    <scope>NUCLEOTIDE SEQUENCE [LARGE SCALE GENOMIC DNA]</scope>
    <source>
        <strain evidence="2 3">DSM 17862</strain>
    </source>
</reference>
<dbReference type="RefSeq" id="WP_090736811.1">
    <property type="nucleotide sequence ID" value="NZ_FOHO01000013.1"/>
</dbReference>
<dbReference type="OrthoDB" id="9803578at2"/>
<accession>A0A1I0HYW4</accession>
<dbReference type="STRING" id="364199.SAMN04489858_11359"/>
<protein>
    <submittedName>
        <fullName evidence="2">S-formylglutathione hydrolase FrmB</fullName>
    </submittedName>
</protein>
<dbReference type="Proteomes" id="UP000199180">
    <property type="component" value="Unassembled WGS sequence"/>
</dbReference>
<evidence type="ECO:0000313" key="3">
    <source>
        <dbReference type="Proteomes" id="UP000199180"/>
    </source>
</evidence>
<dbReference type="InterPro" id="IPR050583">
    <property type="entry name" value="Mycobacterial_A85_antigen"/>
</dbReference>
<dbReference type="Gene3D" id="3.40.50.1820">
    <property type="entry name" value="alpha/beta hydrolase"/>
    <property type="match status" value="1"/>
</dbReference>